<dbReference type="InterPro" id="IPR032623">
    <property type="entry name" value="FecR_N"/>
</dbReference>
<evidence type="ECO:0000313" key="3">
    <source>
        <dbReference type="Proteomes" id="UP001523401"/>
    </source>
</evidence>
<dbReference type="Pfam" id="PF16220">
    <property type="entry name" value="DUF4880"/>
    <property type="match status" value="1"/>
</dbReference>
<proteinExistence type="predicted"/>
<feature type="domain" description="FecR N-terminal" evidence="1">
    <location>
        <begin position="7"/>
        <end position="48"/>
    </location>
</feature>
<dbReference type="InterPro" id="IPR012373">
    <property type="entry name" value="Ferrdict_sens_TM"/>
</dbReference>
<evidence type="ECO:0000259" key="1">
    <source>
        <dbReference type="Pfam" id="PF16220"/>
    </source>
</evidence>
<comment type="caution">
    <text evidence="2">The sequence shown here is derived from an EMBL/GenBank/DDBJ whole genome shotgun (WGS) entry which is preliminary data.</text>
</comment>
<dbReference type="Gene3D" id="3.55.50.30">
    <property type="match status" value="1"/>
</dbReference>
<evidence type="ECO:0000313" key="2">
    <source>
        <dbReference type="EMBL" id="MCO6159659.1"/>
    </source>
</evidence>
<dbReference type="PIRSF" id="PIRSF018266">
    <property type="entry name" value="FecR"/>
    <property type="match status" value="1"/>
</dbReference>
<reference evidence="2 3" key="1">
    <citation type="submission" date="2022-06" db="EMBL/GenBank/DDBJ databases">
        <title>Whole-genome of Asaia lannensis strain LMG 27011T.</title>
        <authorList>
            <person name="Sombolestani A."/>
        </authorList>
    </citation>
    <scope>NUCLEOTIDE SEQUENCE [LARGE SCALE GENOMIC DNA]</scope>
    <source>
        <strain evidence="2 3">NBRC 102526</strain>
    </source>
</reference>
<protein>
    <submittedName>
        <fullName evidence="2">DUF4880 domain-containing protein</fullName>
    </submittedName>
</protein>
<keyword evidence="3" id="KW-1185">Reference proteome</keyword>
<dbReference type="PANTHER" id="PTHR30273">
    <property type="entry name" value="PERIPLASMIC SIGNAL SENSOR AND SIGMA FACTOR ACTIVATOR FECR-RELATED"/>
    <property type="match status" value="1"/>
</dbReference>
<dbReference type="RefSeq" id="WP_252849014.1">
    <property type="nucleotide sequence ID" value="NZ_BAPW01000024.1"/>
</dbReference>
<dbReference type="EMBL" id="JAMXQU010000003">
    <property type="protein sequence ID" value="MCO6159659.1"/>
    <property type="molecule type" value="Genomic_DNA"/>
</dbReference>
<gene>
    <name evidence="2" type="ORF">NF685_06400</name>
</gene>
<sequence length="303" mass="33159">MSPDHIEQAASWQARLLSDRCSAQDRQGFSDWLRQDEAHHHAYDLVSRIWKSGSFDHAPRSPAVTRRRVLGAMAALGATLVTTSRSADAVTIRTGRGATRHVAFGAIQIDMDACSTLMHAPGSGASGIGPAAQGAIAFGEGRYALSITRAATRQTFHCGSWRAEGGVGRYAIDIAPQAMKIAVLAGGLRLTHPHYPVLSLIENQVLVVDGRTGHIERQSVRMDDILAWREGRVVFRDTPLDRALSEMARYTDRPVTLLSPALGGLHISGVFHTRDPRRFFNALSQLMPVKVLYEPRRIAIVKL</sequence>
<dbReference type="Proteomes" id="UP001523401">
    <property type="component" value="Unassembled WGS sequence"/>
</dbReference>
<organism evidence="2 3">
    <name type="scientific">Asaia lannensis NBRC 102526</name>
    <dbReference type="NCBI Taxonomy" id="1307926"/>
    <lineage>
        <taxon>Bacteria</taxon>
        <taxon>Pseudomonadati</taxon>
        <taxon>Pseudomonadota</taxon>
        <taxon>Alphaproteobacteria</taxon>
        <taxon>Acetobacterales</taxon>
        <taxon>Acetobacteraceae</taxon>
        <taxon>Asaia</taxon>
    </lineage>
</organism>
<dbReference type="PANTHER" id="PTHR30273:SF2">
    <property type="entry name" value="PROTEIN FECR"/>
    <property type="match status" value="1"/>
</dbReference>
<name>A0ABT1CI51_9PROT</name>
<accession>A0ABT1CI51</accession>